<dbReference type="Pfam" id="PF07734">
    <property type="entry name" value="FBA_1"/>
    <property type="match status" value="1"/>
</dbReference>
<dbReference type="RefSeq" id="XP_056693804.1">
    <property type="nucleotide sequence ID" value="XM_056837826.1"/>
</dbReference>
<dbReference type="SMART" id="SM00256">
    <property type="entry name" value="FBOX"/>
    <property type="match status" value="1"/>
</dbReference>
<dbReference type="PANTHER" id="PTHR31672:SF13">
    <property type="entry name" value="F-BOX PROTEIN CPR30-LIKE"/>
    <property type="match status" value="1"/>
</dbReference>
<dbReference type="GeneID" id="130468110"/>
<protein>
    <submittedName>
        <fullName evidence="3">F-box protein CPR1-like</fullName>
    </submittedName>
</protein>
<dbReference type="InterPro" id="IPR050796">
    <property type="entry name" value="SCF_F-box_component"/>
</dbReference>
<dbReference type="InterPro" id="IPR006527">
    <property type="entry name" value="F-box-assoc_dom_typ1"/>
</dbReference>
<reference evidence="2" key="1">
    <citation type="journal article" date="2021" name="Nat. Commun.">
        <title>Genomic analyses provide insights into spinach domestication and the genetic basis of agronomic traits.</title>
        <authorList>
            <person name="Cai X."/>
            <person name="Sun X."/>
            <person name="Xu C."/>
            <person name="Sun H."/>
            <person name="Wang X."/>
            <person name="Ge C."/>
            <person name="Zhang Z."/>
            <person name="Wang Q."/>
            <person name="Fei Z."/>
            <person name="Jiao C."/>
            <person name="Wang Q."/>
        </authorList>
    </citation>
    <scope>NUCLEOTIDE SEQUENCE [LARGE SCALE GENOMIC DNA]</scope>
    <source>
        <strain evidence="2">cv. Varoflay</strain>
    </source>
</reference>
<reference evidence="3" key="2">
    <citation type="submission" date="2025-08" db="UniProtKB">
        <authorList>
            <consortium name="RefSeq"/>
        </authorList>
    </citation>
    <scope>IDENTIFICATION</scope>
    <source>
        <tissue evidence="3">Leaf</tissue>
    </source>
</reference>
<accession>A0ABM3RDW5</accession>
<dbReference type="InterPro" id="IPR017451">
    <property type="entry name" value="F-box-assoc_interact_dom"/>
</dbReference>
<dbReference type="PANTHER" id="PTHR31672">
    <property type="entry name" value="BNACNNG10540D PROTEIN"/>
    <property type="match status" value="1"/>
</dbReference>
<dbReference type="PROSITE" id="PS50181">
    <property type="entry name" value="FBOX"/>
    <property type="match status" value="1"/>
</dbReference>
<gene>
    <name evidence="3" type="primary">LOC130468110</name>
</gene>
<dbReference type="Pfam" id="PF00646">
    <property type="entry name" value="F-box"/>
    <property type="match status" value="1"/>
</dbReference>
<keyword evidence="2" id="KW-1185">Reference proteome</keyword>
<proteinExistence type="predicted"/>
<dbReference type="Proteomes" id="UP000813463">
    <property type="component" value="Chromosome 2"/>
</dbReference>
<evidence type="ECO:0000313" key="2">
    <source>
        <dbReference type="Proteomes" id="UP000813463"/>
    </source>
</evidence>
<dbReference type="InterPro" id="IPR001810">
    <property type="entry name" value="F-box_dom"/>
</dbReference>
<evidence type="ECO:0000313" key="3">
    <source>
        <dbReference type="RefSeq" id="XP_056693804.1"/>
    </source>
</evidence>
<dbReference type="SUPFAM" id="SSF81383">
    <property type="entry name" value="F-box domain"/>
    <property type="match status" value="1"/>
</dbReference>
<name>A0ABM3RDW5_SPIOL</name>
<dbReference type="NCBIfam" id="TIGR01640">
    <property type="entry name" value="F_box_assoc_1"/>
    <property type="match status" value="1"/>
</dbReference>
<feature type="domain" description="F-box" evidence="1">
    <location>
        <begin position="1"/>
        <end position="44"/>
    </location>
</feature>
<dbReference type="InterPro" id="IPR036047">
    <property type="entry name" value="F-box-like_dom_sf"/>
</dbReference>
<dbReference type="Gene3D" id="1.20.1280.50">
    <property type="match status" value="1"/>
</dbReference>
<organism evidence="2 3">
    <name type="scientific">Spinacia oleracea</name>
    <name type="common">Spinach</name>
    <dbReference type="NCBI Taxonomy" id="3562"/>
    <lineage>
        <taxon>Eukaryota</taxon>
        <taxon>Viridiplantae</taxon>
        <taxon>Streptophyta</taxon>
        <taxon>Embryophyta</taxon>
        <taxon>Tracheophyta</taxon>
        <taxon>Spermatophyta</taxon>
        <taxon>Magnoliopsida</taxon>
        <taxon>eudicotyledons</taxon>
        <taxon>Gunneridae</taxon>
        <taxon>Pentapetalae</taxon>
        <taxon>Caryophyllales</taxon>
        <taxon>Chenopodiaceae</taxon>
        <taxon>Chenopodioideae</taxon>
        <taxon>Anserineae</taxon>
        <taxon>Spinacia</taxon>
    </lineage>
</organism>
<evidence type="ECO:0000259" key="1">
    <source>
        <dbReference type="PROSITE" id="PS50181"/>
    </source>
</evidence>
<sequence length="419" mass="48320">MAELPPEIITIILSKLPVKSLLRFKSVCKHWHSLIKSPNFVKTHLNQTLTSDCNRHLLVSVKHSSLHSSKLDLDLDLAHNQLSFSKLRHPLKRRQRFNLVGSCNGVVCISNISKTELFLFNPLTKSHRKLPCPQIPVTKLHMTVFGFGYDSKNNDYKVLRIDQGYGKIEDSNNKAQVYSLNSNSWRCIKGIPYNLYNGVYDGVLFNEALHYVVVIHESESLFIATFDLQTEGFSSIDFPNYDDELDSVPLFILSELGGRLCLLINCRSFEIGFDEIFDSDEYLDEYFDDEYSDELDDRHVELWVMEEYGNKESWVKVSSICKPKIIRSSEFIRPIVYSKDGKRILLQIHKSRYCWYNLESGNVERITVNGLPNGDFITGTFMGSLVSLEDKILSEKQTLPRKNKKKVVDNFLSAWLLRL</sequence>
<dbReference type="CDD" id="cd22157">
    <property type="entry name" value="F-box_AtFBW1-like"/>
    <property type="match status" value="1"/>
</dbReference>